<keyword evidence="1" id="KW-0732">Signal</keyword>
<dbReference type="Pfam" id="PF05547">
    <property type="entry name" value="Peptidase_M6"/>
    <property type="match status" value="1"/>
</dbReference>
<dbReference type="NCBIfam" id="TIGR03296">
    <property type="entry name" value="M6dom_TIGR03296"/>
    <property type="match status" value="1"/>
</dbReference>
<dbReference type="RefSeq" id="WP_068961859.1">
    <property type="nucleotide sequence ID" value="NZ_CAJTAP010000027.1"/>
</dbReference>
<dbReference type="OrthoDB" id="9813478at2"/>
<dbReference type="STRING" id="1796646.A4V02_13215"/>
<dbReference type="KEGG" id="pary:A4V02_13215"/>
<proteinExistence type="predicted"/>
<dbReference type="InterPro" id="IPR013783">
    <property type="entry name" value="Ig-like_fold"/>
</dbReference>
<dbReference type="GeneID" id="65537836"/>
<accession>A0A1Z2XFV2</accession>
<dbReference type="SUPFAM" id="SSF49265">
    <property type="entry name" value="Fibronectin type III"/>
    <property type="match status" value="1"/>
</dbReference>
<dbReference type="Gene3D" id="2.60.40.10">
    <property type="entry name" value="Immunoglobulins"/>
    <property type="match status" value="2"/>
</dbReference>
<feature type="chain" id="PRO_5008529443" description="Peptidase M6-like domain-containing protein" evidence="1">
    <location>
        <begin position="27"/>
        <end position="910"/>
    </location>
</feature>
<dbReference type="PANTHER" id="PTHR41775:SF1">
    <property type="entry name" value="PEPTIDASE M6-LIKE DOMAIN-CONTAINING PROTEIN"/>
    <property type="match status" value="1"/>
</dbReference>
<sequence length="910" mass="99618">MNISIKSLVKGISALCIVSMSAIDMAAVPATPYPITKTLPDGTELTVRLHGDEHGSFVTTTDGYLLMQDASGFYNYAKKDVSGNIVSTDCRAVDVEMRGAADNAMLRSIDREAVVGARISELNRARDVQRISRIEGPATGIIPPVDDIDHHREACHPTTPSLGKPRLLVVLIEFADKEFTIQDPYDTFYRMLNEEGYSDYNCTGSVRDYFVASSNGKYAPELDLYGPVKLPQTSAYYAGNGGAENTQILIRDACNLIDDQVDFSIYDTDNDGVVDNVYLFYAGFSQADTGDKTCVWPHSTQVGGRVVHDGVALGNYTCSNELRGFSNYIAGIGTFCHEFSHALGLPDLYEVQYTHQHTPGLWSIMDQGSYSNDSRTPPLHSAYERWTLGWLTPEVIVAEKTGNSLLRPATSEEGYNDVKLVRTSTADEFFLLENRQLLGWDSYLPGHGMLMWHIDFNATAWAINRVNQYSTHPRVDIVEASGDITHTSTSAASFPGTMNVMGHTIEDWNGRKLGVEIDGIYESEGGNVYFNINGGNQVEANASVLNEPVVEANTVTLSWSPVKDAEYYIVYIYDADGNPVQSERVYTNSYTTTLAEGTGYTCRLVWMIGNDCFYCETAVTTGYLPISVHTVNALEPEAVAADGVTAVWEHLPIAKSYTVEIAICEGVEGRTFTEDFTGRQVNNDGWVSTATWNTQRYGASAPAITLKEGTSLTVPAWERPIDSVRFFVSSSSSLTTASLIVETIDSDGNATEVYRERAAAYKSTDKEALMVTLGKDVLGKDAYGLKFTMTGTVNWVVLDDISVIYDETYSYHDAGIAPKEAGSATSLEVTGLAPGTVYAYRVIADDGSGLKSRPSQWIVFTTTGSSGIGDIVVDDEGVDSPWYTLTGLRLDVRPSAPGLYIHNRRLVRVP</sequence>
<name>A0A1B1SCP7_9BACT</name>
<evidence type="ECO:0000313" key="3">
    <source>
        <dbReference type="EMBL" id="ANU64583.1"/>
    </source>
</evidence>
<dbReference type="AlphaFoldDB" id="A0A1B1SCP7"/>
<dbReference type="GO" id="GO:0006508">
    <property type="term" value="P:proteolysis"/>
    <property type="evidence" value="ECO:0007669"/>
    <property type="project" value="InterPro"/>
</dbReference>
<feature type="domain" description="Peptidase M6-like" evidence="2">
    <location>
        <begin position="167"/>
        <end position="375"/>
    </location>
</feature>
<dbReference type="Proteomes" id="UP000186351">
    <property type="component" value="Chromosome"/>
</dbReference>
<gene>
    <name evidence="3" type="ORF">A4V02_13215</name>
</gene>
<evidence type="ECO:0000259" key="2">
    <source>
        <dbReference type="Pfam" id="PF05547"/>
    </source>
</evidence>
<organism evidence="3 4">
    <name type="scientific">Muribaculum intestinale</name>
    <dbReference type="NCBI Taxonomy" id="1796646"/>
    <lineage>
        <taxon>Bacteria</taxon>
        <taxon>Pseudomonadati</taxon>
        <taxon>Bacteroidota</taxon>
        <taxon>Bacteroidia</taxon>
        <taxon>Bacteroidales</taxon>
        <taxon>Muribaculaceae</taxon>
        <taxon>Muribaculum</taxon>
    </lineage>
</organism>
<feature type="signal peptide" evidence="1">
    <location>
        <begin position="1"/>
        <end position="26"/>
    </location>
</feature>
<evidence type="ECO:0000256" key="1">
    <source>
        <dbReference type="SAM" id="SignalP"/>
    </source>
</evidence>
<dbReference type="CDD" id="cd00063">
    <property type="entry name" value="FN3"/>
    <property type="match status" value="2"/>
</dbReference>
<dbReference type="InterPro" id="IPR036116">
    <property type="entry name" value="FN3_sf"/>
</dbReference>
<accession>A0A1B1SCP7</accession>
<dbReference type="EMBL" id="CP015402">
    <property type="protein sequence ID" value="ANU64583.1"/>
    <property type="molecule type" value="Genomic_DNA"/>
</dbReference>
<dbReference type="InterPro" id="IPR003961">
    <property type="entry name" value="FN3_dom"/>
</dbReference>
<reference evidence="4" key="1">
    <citation type="submission" date="2016-04" db="EMBL/GenBank/DDBJ databases">
        <title>Complete Genome Sequences of Twelve Strains of a Stable Defined Moderately Diverse Mouse Microbiota 2 (sDMDMm2).</title>
        <authorList>
            <person name="Uchimura Y."/>
            <person name="Wyss M."/>
            <person name="Brugiroux S."/>
            <person name="Limenitakis J.P."/>
            <person name="Stecher B."/>
            <person name="McCoy K.D."/>
            <person name="Macpherson A.J."/>
        </authorList>
    </citation>
    <scope>NUCLEOTIDE SEQUENCE [LARGE SCALE GENOMIC DNA]</scope>
    <source>
        <strain evidence="4">YL27</strain>
    </source>
</reference>
<dbReference type="GO" id="GO:0008233">
    <property type="term" value="F:peptidase activity"/>
    <property type="evidence" value="ECO:0007669"/>
    <property type="project" value="InterPro"/>
</dbReference>
<dbReference type="InterPro" id="IPR008757">
    <property type="entry name" value="Peptidase_M6-like_domain"/>
</dbReference>
<evidence type="ECO:0000313" key="4">
    <source>
        <dbReference type="Proteomes" id="UP000186351"/>
    </source>
</evidence>
<dbReference type="PANTHER" id="PTHR41775">
    <property type="entry name" value="SECRETED PROTEIN-RELATED"/>
    <property type="match status" value="1"/>
</dbReference>
<dbReference type="SUPFAM" id="SSF55486">
    <property type="entry name" value="Metalloproteases ('zincins'), catalytic domain"/>
    <property type="match status" value="1"/>
</dbReference>
<keyword evidence="4" id="KW-1185">Reference proteome</keyword>
<protein>
    <recommendedName>
        <fullName evidence="2">Peptidase M6-like domain-containing protein</fullName>
    </recommendedName>
</protein>